<gene>
    <name evidence="2" type="ORF">ENN92_00760</name>
</gene>
<dbReference type="EMBL" id="DSDM01000042">
    <property type="protein sequence ID" value="HDQ88665.1"/>
    <property type="molecule type" value="Genomic_DNA"/>
</dbReference>
<dbReference type="InterPro" id="IPR050400">
    <property type="entry name" value="Bact_Cytoskel_RodZ"/>
</dbReference>
<dbReference type="Pfam" id="PF13413">
    <property type="entry name" value="HTH_25"/>
    <property type="match status" value="1"/>
</dbReference>
<keyword evidence="1" id="KW-0812">Transmembrane</keyword>
<dbReference type="GO" id="GO:0003677">
    <property type="term" value="F:DNA binding"/>
    <property type="evidence" value="ECO:0007669"/>
    <property type="project" value="InterPro"/>
</dbReference>
<protein>
    <recommendedName>
        <fullName evidence="3">Helix-turn-helix domain-containing protein</fullName>
    </recommendedName>
</protein>
<evidence type="ECO:0008006" key="3">
    <source>
        <dbReference type="Google" id="ProtNLM"/>
    </source>
</evidence>
<dbReference type="Gene3D" id="1.10.260.40">
    <property type="entry name" value="lambda repressor-like DNA-binding domains"/>
    <property type="match status" value="1"/>
</dbReference>
<reference evidence="2" key="1">
    <citation type="journal article" date="2020" name="mSystems">
        <title>Genome- and Community-Level Interaction Insights into Carbon Utilization and Element Cycling Functions of Hydrothermarchaeota in Hydrothermal Sediment.</title>
        <authorList>
            <person name="Zhou Z."/>
            <person name="Liu Y."/>
            <person name="Xu W."/>
            <person name="Pan J."/>
            <person name="Luo Z.H."/>
            <person name="Li M."/>
        </authorList>
    </citation>
    <scope>NUCLEOTIDE SEQUENCE [LARGE SCALE GENOMIC DNA]</scope>
    <source>
        <strain evidence="2">SpSt-1219</strain>
    </source>
</reference>
<organism evidence="2">
    <name type="scientific">candidate division WWE3 bacterium</name>
    <dbReference type="NCBI Taxonomy" id="2053526"/>
    <lineage>
        <taxon>Bacteria</taxon>
        <taxon>Katanobacteria</taxon>
    </lineage>
</organism>
<sequence length="125" mass="14531">MKNLGEILLSQRKKLKQTPETLYKSLKIHPKYIKALENNDYSVFDSSVHARGFLKIYAEALGMNVEETLALWRREFGYAFKEDFASQKKTSFKKDIQSRFVITPKGIGISLIVLFLTGFFGYLYY</sequence>
<accession>A0A7C1DPI3</accession>
<feature type="non-terminal residue" evidence="2">
    <location>
        <position position="125"/>
    </location>
</feature>
<dbReference type="AlphaFoldDB" id="A0A7C1DPI3"/>
<keyword evidence="1" id="KW-1133">Transmembrane helix</keyword>
<dbReference type="PANTHER" id="PTHR34475">
    <property type="match status" value="1"/>
</dbReference>
<feature type="transmembrane region" description="Helical" evidence="1">
    <location>
        <begin position="106"/>
        <end position="124"/>
    </location>
</feature>
<dbReference type="PANTHER" id="PTHR34475:SF1">
    <property type="entry name" value="CYTOSKELETON PROTEIN RODZ"/>
    <property type="match status" value="1"/>
</dbReference>
<evidence type="ECO:0000256" key="1">
    <source>
        <dbReference type="SAM" id="Phobius"/>
    </source>
</evidence>
<evidence type="ECO:0000313" key="2">
    <source>
        <dbReference type="EMBL" id="HDQ88665.1"/>
    </source>
</evidence>
<comment type="caution">
    <text evidence="2">The sequence shown here is derived from an EMBL/GenBank/DDBJ whole genome shotgun (WGS) entry which is preliminary data.</text>
</comment>
<name>A0A7C1DPI3_UNCKA</name>
<dbReference type="InterPro" id="IPR010982">
    <property type="entry name" value="Lambda_DNA-bd_dom_sf"/>
</dbReference>
<keyword evidence="1" id="KW-0472">Membrane</keyword>
<proteinExistence type="predicted"/>
<dbReference type="Proteomes" id="UP000886066">
    <property type="component" value="Unassembled WGS sequence"/>
</dbReference>